<dbReference type="InterPro" id="IPR027558">
    <property type="entry name" value="Pre_pil_HX9DG_C"/>
</dbReference>
<dbReference type="SUPFAM" id="SSF54523">
    <property type="entry name" value="Pili subunits"/>
    <property type="match status" value="1"/>
</dbReference>
<dbReference type="NCBIfam" id="TIGR02532">
    <property type="entry name" value="IV_pilin_GFxxxE"/>
    <property type="match status" value="1"/>
</dbReference>
<keyword evidence="1" id="KW-1133">Transmembrane helix</keyword>
<dbReference type="OrthoDB" id="280382at2"/>
<organism evidence="3 4">
    <name type="scientific">Gemmata obscuriglobus</name>
    <dbReference type="NCBI Taxonomy" id="114"/>
    <lineage>
        <taxon>Bacteria</taxon>
        <taxon>Pseudomonadati</taxon>
        <taxon>Planctomycetota</taxon>
        <taxon>Planctomycetia</taxon>
        <taxon>Gemmatales</taxon>
        <taxon>Gemmataceae</taxon>
        <taxon>Gemmata</taxon>
    </lineage>
</organism>
<protein>
    <submittedName>
        <fullName evidence="3">Prepilin-type cleavage/methylation domain-containing protein</fullName>
    </submittedName>
</protein>
<feature type="transmembrane region" description="Helical" evidence="1">
    <location>
        <begin position="12"/>
        <end position="36"/>
    </location>
</feature>
<dbReference type="Pfam" id="PF07963">
    <property type="entry name" value="N_methyl"/>
    <property type="match status" value="1"/>
</dbReference>
<dbReference type="KEGG" id="gog:C1280_16045"/>
<feature type="domain" description="DUF1559" evidence="2">
    <location>
        <begin position="40"/>
        <end position="319"/>
    </location>
</feature>
<keyword evidence="4" id="KW-1185">Reference proteome</keyword>
<dbReference type="Gene3D" id="3.30.700.10">
    <property type="entry name" value="Glycoprotein, Type 4 Pilin"/>
    <property type="match status" value="1"/>
</dbReference>
<keyword evidence="1" id="KW-0812">Transmembrane</keyword>
<dbReference type="InterPro" id="IPR045584">
    <property type="entry name" value="Pilin-like"/>
</dbReference>
<name>A0A2Z3HH27_9BACT</name>
<accession>A0A2Z3HH27</accession>
<dbReference type="RefSeq" id="WP_063744595.1">
    <property type="nucleotide sequence ID" value="NZ_CP025958.1"/>
</dbReference>
<reference evidence="3 4" key="1">
    <citation type="submission" date="2018-01" db="EMBL/GenBank/DDBJ databases">
        <title>G. obscuriglobus.</title>
        <authorList>
            <person name="Franke J."/>
            <person name="Blomberg W."/>
            <person name="Selmecki A."/>
        </authorList>
    </citation>
    <scope>NUCLEOTIDE SEQUENCE [LARGE SCALE GENOMIC DNA]</scope>
    <source>
        <strain evidence="3 4">DSM 5831</strain>
    </source>
</reference>
<dbReference type="NCBIfam" id="TIGR04294">
    <property type="entry name" value="pre_pil_HX9DG"/>
    <property type="match status" value="1"/>
</dbReference>
<evidence type="ECO:0000259" key="2">
    <source>
        <dbReference type="Pfam" id="PF07596"/>
    </source>
</evidence>
<dbReference type="AlphaFoldDB" id="A0A2Z3HH27"/>
<evidence type="ECO:0000313" key="3">
    <source>
        <dbReference type="EMBL" id="AWM42275.1"/>
    </source>
</evidence>
<dbReference type="PANTHER" id="PTHR30093">
    <property type="entry name" value="GENERAL SECRETION PATHWAY PROTEIN G"/>
    <property type="match status" value="1"/>
</dbReference>
<dbReference type="Pfam" id="PF07596">
    <property type="entry name" value="SBP_bac_10"/>
    <property type="match status" value="1"/>
</dbReference>
<keyword evidence="1" id="KW-0472">Membrane</keyword>
<proteinExistence type="predicted"/>
<sequence length="337" mass="36236">MRSSRPRRRPTVARAFTLIELLVVIAIIAILIGLLLPAVQKVREAAARMQCSNNLKQIGLALHNFEGAYQKYPVGQEGYGIEHGNWRVEIFPYLELDNLYNALPSETINGRLKKRVYSSPTPLAVLNGAVLKTWKCPSSALPETQPQAWVTWWTQQNHQVPAYQGVMGAYPDPSGGTAYSASNYGGWWANNGMLLWNEQVTVSGVTDGLSNTIFVAEQSGNVQNCSYASGDARNGYFSPWGGCTNTSARGVGSCGTGGCGDLWGMGLTANAYAINSKTCGSGAAFSWGGNTVLNSFHSGGINVLVADGSVRFVNDGIDFTTFQRLCARNDGLVASFN</sequence>
<dbReference type="InterPro" id="IPR012902">
    <property type="entry name" value="N_methyl_site"/>
</dbReference>
<dbReference type="InterPro" id="IPR011453">
    <property type="entry name" value="DUF1559"/>
</dbReference>
<dbReference type="PANTHER" id="PTHR30093:SF2">
    <property type="entry name" value="TYPE II SECRETION SYSTEM PROTEIN H"/>
    <property type="match status" value="1"/>
</dbReference>
<dbReference type="Proteomes" id="UP000245802">
    <property type="component" value="Chromosome"/>
</dbReference>
<dbReference type="EMBL" id="CP025958">
    <property type="protein sequence ID" value="AWM42275.1"/>
    <property type="molecule type" value="Genomic_DNA"/>
</dbReference>
<evidence type="ECO:0000256" key="1">
    <source>
        <dbReference type="SAM" id="Phobius"/>
    </source>
</evidence>
<gene>
    <name evidence="3" type="ORF">C1280_16045</name>
</gene>
<evidence type="ECO:0000313" key="4">
    <source>
        <dbReference type="Proteomes" id="UP000245802"/>
    </source>
</evidence>